<dbReference type="STRING" id="698492.A0A0E9NP99"/>
<comment type="similarity">
    <text evidence="1">Belongs to the 3-hydroxyacyl-CoA dehydrogenase family.</text>
</comment>
<dbReference type="GO" id="GO:0050104">
    <property type="term" value="F:L-gulonate 3-dehydrogenase activity"/>
    <property type="evidence" value="ECO:0007669"/>
    <property type="project" value="TreeGrafter"/>
</dbReference>
<keyword evidence="2" id="KW-0560">Oxidoreductase</keyword>
<dbReference type="InterPro" id="IPR006108">
    <property type="entry name" value="3HC_DH_C"/>
</dbReference>
<organism evidence="6 7">
    <name type="scientific">Saitoella complicata (strain BCRC 22490 / CBS 7301 / JCM 7358 / NBRC 10748 / NRRL Y-17804)</name>
    <dbReference type="NCBI Taxonomy" id="698492"/>
    <lineage>
        <taxon>Eukaryota</taxon>
        <taxon>Fungi</taxon>
        <taxon>Dikarya</taxon>
        <taxon>Ascomycota</taxon>
        <taxon>Taphrinomycotina</taxon>
        <taxon>Taphrinomycotina incertae sedis</taxon>
        <taxon>Saitoella</taxon>
    </lineage>
</organism>
<dbReference type="Pfam" id="PF02737">
    <property type="entry name" value="3HCDH_N"/>
    <property type="match status" value="1"/>
</dbReference>
<comment type="caution">
    <text evidence="6">The sequence shown here is derived from an EMBL/GenBank/DDBJ whole genome shotgun (WGS) entry which is preliminary data.</text>
</comment>
<dbReference type="EMBL" id="BACD03000043">
    <property type="protein sequence ID" value="GAO51255.1"/>
    <property type="molecule type" value="Genomic_DNA"/>
</dbReference>
<evidence type="ECO:0000259" key="5">
    <source>
        <dbReference type="Pfam" id="PF02737"/>
    </source>
</evidence>
<dbReference type="SUPFAM" id="SSF51735">
    <property type="entry name" value="NAD(P)-binding Rossmann-fold domains"/>
    <property type="match status" value="1"/>
</dbReference>
<keyword evidence="3" id="KW-0812">Transmembrane</keyword>
<dbReference type="Pfam" id="PF00725">
    <property type="entry name" value="3HCDH"/>
    <property type="match status" value="1"/>
</dbReference>
<dbReference type="InterPro" id="IPR013328">
    <property type="entry name" value="6PGD_dom2"/>
</dbReference>
<proteinExistence type="inferred from homology"/>
<gene>
    <name evidence="6" type="ORF">G7K_5361-t1</name>
</gene>
<reference evidence="6 7" key="3">
    <citation type="journal article" date="2015" name="Genome Announc.">
        <title>Draft Genome Sequence of the Archiascomycetous Yeast Saitoella complicata.</title>
        <authorList>
            <person name="Yamauchi K."/>
            <person name="Kondo S."/>
            <person name="Hamamoto M."/>
            <person name="Takahashi Y."/>
            <person name="Ogura Y."/>
            <person name="Hayashi T."/>
            <person name="Nishida H."/>
        </authorList>
    </citation>
    <scope>NUCLEOTIDE SEQUENCE [LARGE SCALE GENOMIC DNA]</scope>
    <source>
        <strain evidence="6 7">NRRL Y-17804</strain>
    </source>
</reference>
<dbReference type="SUPFAM" id="SSF48179">
    <property type="entry name" value="6-phosphogluconate dehydrogenase C-terminal domain-like"/>
    <property type="match status" value="1"/>
</dbReference>
<keyword evidence="3" id="KW-1133">Transmembrane helix</keyword>
<reference evidence="6 7" key="1">
    <citation type="journal article" date="2011" name="J. Gen. Appl. Microbiol.">
        <title>Draft genome sequencing of the enigmatic yeast Saitoella complicata.</title>
        <authorList>
            <person name="Nishida H."/>
            <person name="Hamamoto M."/>
            <person name="Sugiyama J."/>
        </authorList>
    </citation>
    <scope>NUCLEOTIDE SEQUENCE [LARGE SCALE GENOMIC DNA]</scope>
    <source>
        <strain evidence="6 7">NRRL Y-17804</strain>
    </source>
</reference>
<evidence type="ECO:0008006" key="8">
    <source>
        <dbReference type="Google" id="ProtNLM"/>
    </source>
</evidence>
<evidence type="ECO:0000259" key="4">
    <source>
        <dbReference type="Pfam" id="PF00725"/>
    </source>
</evidence>
<dbReference type="OMA" id="ALRWSFM"/>
<dbReference type="PANTHER" id="PTHR48075">
    <property type="entry name" value="3-HYDROXYACYL-COA DEHYDROGENASE FAMILY PROTEIN"/>
    <property type="match status" value="1"/>
</dbReference>
<dbReference type="InterPro" id="IPR008927">
    <property type="entry name" value="6-PGluconate_DH-like_C_sf"/>
</dbReference>
<keyword evidence="3" id="KW-0472">Membrane</keyword>
<dbReference type="PANTHER" id="PTHR48075:SF1">
    <property type="entry name" value="LAMBDA-CRYSTALLIN HOMOLOG"/>
    <property type="match status" value="1"/>
</dbReference>
<evidence type="ECO:0000256" key="2">
    <source>
        <dbReference type="ARBA" id="ARBA00023002"/>
    </source>
</evidence>
<dbReference type="InterPro" id="IPR036291">
    <property type="entry name" value="NAD(P)-bd_dom_sf"/>
</dbReference>
<reference evidence="6 7" key="2">
    <citation type="journal article" date="2014" name="J. Gen. Appl. Microbiol.">
        <title>The early diverging ascomycetous budding yeast Saitoella complicata has three histone deacetylases belonging to the Clr6, Hos2, and Rpd3 lineages.</title>
        <authorList>
            <person name="Nishida H."/>
            <person name="Matsumoto T."/>
            <person name="Kondo S."/>
            <person name="Hamamoto M."/>
            <person name="Yoshikawa H."/>
        </authorList>
    </citation>
    <scope>NUCLEOTIDE SEQUENCE [LARGE SCALE GENOMIC DNA]</scope>
    <source>
        <strain evidence="6 7">NRRL Y-17804</strain>
    </source>
</reference>
<feature type="transmembrane region" description="Helical" evidence="3">
    <location>
        <begin position="7"/>
        <end position="27"/>
    </location>
</feature>
<dbReference type="AlphaFoldDB" id="A0A0E9NP99"/>
<dbReference type="Gene3D" id="3.40.50.720">
    <property type="entry name" value="NAD(P)-binding Rossmann-like Domain"/>
    <property type="match status" value="1"/>
</dbReference>
<feature type="domain" description="3-hydroxyacyl-CoA dehydrogenase C-terminal" evidence="4">
    <location>
        <begin position="190"/>
        <end position="255"/>
    </location>
</feature>
<dbReference type="Proteomes" id="UP000033140">
    <property type="component" value="Unassembled WGS sequence"/>
</dbReference>
<dbReference type="GO" id="GO:0070403">
    <property type="term" value="F:NAD+ binding"/>
    <property type="evidence" value="ECO:0007669"/>
    <property type="project" value="InterPro"/>
</dbReference>
<evidence type="ECO:0000256" key="3">
    <source>
        <dbReference type="SAM" id="Phobius"/>
    </source>
</evidence>
<evidence type="ECO:0000313" key="7">
    <source>
        <dbReference type="Proteomes" id="UP000033140"/>
    </source>
</evidence>
<evidence type="ECO:0000313" key="6">
    <source>
        <dbReference type="EMBL" id="GAO51255.1"/>
    </source>
</evidence>
<dbReference type="GO" id="GO:0006631">
    <property type="term" value="P:fatty acid metabolic process"/>
    <property type="evidence" value="ECO:0007669"/>
    <property type="project" value="InterPro"/>
</dbReference>
<sequence>MADKSKNILIIGAGTIGASWAALFLAFGHSVHIYDIRKDVQDFVHDELQLMLKTLLPELSDSRRNVLVGRVMYELRLEEAAANPTLSLIQDNGPENIEYKQTLWANIEKVAPKEATFISSTSTITATIQSKFMQDPTRLIVAHPFNPPHLLPLVEIVPGEHRDESRVEALMDFFKGCDREPVYVRKETEGFIGNRLAFLLLRESLHLVEQGVVSAEDIDKVVTSSLGIRWSIDGPFRSYHMGGGRGGLKHFLTHLGPAIGSVWKSAGTPDLSPELIETAANQTHEAYGSVKDEMFEQRDRLTREVLKMRDETRREHEELTHDTKPFIFCTSIKVREGGTSPESAYP</sequence>
<evidence type="ECO:0000256" key="1">
    <source>
        <dbReference type="ARBA" id="ARBA00009463"/>
    </source>
</evidence>
<protein>
    <recommendedName>
        <fullName evidence="8">3-hydroxyacyl-CoA dehydrogenase NAD binding domain-containing protein</fullName>
    </recommendedName>
</protein>
<name>A0A0E9NP99_SAICN</name>
<dbReference type="Gene3D" id="1.10.1040.10">
    <property type="entry name" value="N-(1-d-carboxylethyl)-l-norvaline Dehydrogenase, domain 2"/>
    <property type="match status" value="1"/>
</dbReference>
<accession>A0A0E9NP99</accession>
<keyword evidence="7" id="KW-1185">Reference proteome</keyword>
<feature type="domain" description="3-hydroxyacyl-CoA dehydrogenase NAD binding" evidence="5">
    <location>
        <begin position="8"/>
        <end position="187"/>
    </location>
</feature>
<dbReference type="InterPro" id="IPR006176">
    <property type="entry name" value="3-OHacyl-CoA_DH_NAD-bd"/>
</dbReference>